<keyword evidence="2" id="KW-1185">Reference proteome</keyword>
<accession>A0A1Y1VK06</accession>
<dbReference type="AlphaFoldDB" id="A0A1Y1VK06"/>
<dbReference type="EMBL" id="MCFH01000006">
    <property type="protein sequence ID" value="ORX57100.1"/>
    <property type="molecule type" value="Genomic_DNA"/>
</dbReference>
<proteinExistence type="predicted"/>
<protein>
    <submittedName>
        <fullName evidence="1">Uncharacterized protein</fullName>
    </submittedName>
</protein>
<dbReference type="Proteomes" id="UP000193719">
    <property type="component" value="Unassembled WGS sequence"/>
</dbReference>
<evidence type="ECO:0000313" key="2">
    <source>
        <dbReference type="Proteomes" id="UP000193719"/>
    </source>
</evidence>
<evidence type="ECO:0000313" key="1">
    <source>
        <dbReference type="EMBL" id="ORX57100.1"/>
    </source>
</evidence>
<sequence length="70" mass="8119">MIVLHKNNIHTSSIKILILHYILRAIGDSIDKIRNLILNDDDRIFSSSVLWNIKFSAYVFWYSGEIVGDL</sequence>
<organism evidence="1 2">
    <name type="scientific">Piromyces finnis</name>
    <dbReference type="NCBI Taxonomy" id="1754191"/>
    <lineage>
        <taxon>Eukaryota</taxon>
        <taxon>Fungi</taxon>
        <taxon>Fungi incertae sedis</taxon>
        <taxon>Chytridiomycota</taxon>
        <taxon>Chytridiomycota incertae sedis</taxon>
        <taxon>Neocallimastigomycetes</taxon>
        <taxon>Neocallimastigales</taxon>
        <taxon>Neocallimastigaceae</taxon>
        <taxon>Piromyces</taxon>
    </lineage>
</organism>
<gene>
    <name evidence="1" type="ORF">BCR36DRAFT_279155</name>
</gene>
<comment type="caution">
    <text evidence="1">The sequence shown here is derived from an EMBL/GenBank/DDBJ whole genome shotgun (WGS) entry which is preliminary data.</text>
</comment>
<reference evidence="1 2" key="1">
    <citation type="submission" date="2016-08" db="EMBL/GenBank/DDBJ databases">
        <title>Genomes of anaerobic fungi encode conserved fungal cellulosomes for biomass hydrolysis.</title>
        <authorList>
            <consortium name="DOE Joint Genome Institute"/>
            <person name="Haitjema C.H."/>
            <person name="Gilmore S.P."/>
            <person name="Henske J.K."/>
            <person name="Solomon K.V."/>
            <person name="De Groot R."/>
            <person name="Kuo A."/>
            <person name="Mondo S.J."/>
            <person name="Salamov A.A."/>
            <person name="Labutti K."/>
            <person name="Zhao Z."/>
            <person name="Chiniquy J."/>
            <person name="Barry K."/>
            <person name="Brewer H.M."/>
            <person name="Purvine S.O."/>
            <person name="Wright A.T."/>
            <person name="Boxma B."/>
            <person name="Van Alen T."/>
            <person name="Hackstein J.H."/>
            <person name="Baker S.E."/>
            <person name="Grigoriev I.V."/>
            <person name="O'Malley M.A."/>
        </authorList>
    </citation>
    <scope>NUCLEOTIDE SEQUENCE [LARGE SCALE GENOMIC DNA]</scope>
    <source>
        <strain evidence="2">finn</strain>
    </source>
</reference>
<reference evidence="1 2" key="2">
    <citation type="submission" date="2016-08" db="EMBL/GenBank/DDBJ databases">
        <title>Pervasive Adenine N6-methylation of Active Genes in Fungi.</title>
        <authorList>
            <consortium name="DOE Joint Genome Institute"/>
            <person name="Mondo S.J."/>
            <person name="Dannebaum R.O."/>
            <person name="Kuo R.C."/>
            <person name="Labutti K."/>
            <person name="Haridas S."/>
            <person name="Kuo A."/>
            <person name="Salamov A."/>
            <person name="Ahrendt S.R."/>
            <person name="Lipzen A."/>
            <person name="Sullivan W."/>
            <person name="Andreopoulos W.B."/>
            <person name="Clum A."/>
            <person name="Lindquist E."/>
            <person name="Daum C."/>
            <person name="Ramamoorthy G.K."/>
            <person name="Gryganskyi A."/>
            <person name="Culley D."/>
            <person name="Magnuson J.K."/>
            <person name="James T.Y."/>
            <person name="O'Malley M.A."/>
            <person name="Stajich J.E."/>
            <person name="Spatafora J.W."/>
            <person name="Visel A."/>
            <person name="Grigoriev I.V."/>
        </authorList>
    </citation>
    <scope>NUCLEOTIDE SEQUENCE [LARGE SCALE GENOMIC DNA]</scope>
    <source>
        <strain evidence="2">finn</strain>
    </source>
</reference>
<name>A0A1Y1VK06_9FUNG</name>